<evidence type="ECO:0000256" key="8">
    <source>
        <dbReference type="ARBA" id="ARBA00023136"/>
    </source>
</evidence>
<feature type="transmembrane region" description="Helical" evidence="16">
    <location>
        <begin position="85"/>
        <end position="102"/>
    </location>
</feature>
<evidence type="ECO:0000256" key="14">
    <source>
        <dbReference type="ARBA" id="ARBA00042373"/>
    </source>
</evidence>
<protein>
    <recommendedName>
        <fullName evidence="15">Endo-1,3-beta-glucanase btgC</fullName>
    </recommendedName>
    <alternativeName>
        <fullName evidence="14">Laminarinase btgC</fullName>
    </alternativeName>
</protein>
<feature type="transmembrane region" description="Helical" evidence="16">
    <location>
        <begin position="389"/>
        <end position="414"/>
    </location>
</feature>
<proteinExistence type="predicted"/>
<keyword evidence="8 16" id="KW-0472">Membrane</keyword>
<evidence type="ECO:0000256" key="7">
    <source>
        <dbReference type="ARBA" id="ARBA00022801"/>
    </source>
</evidence>
<dbReference type="EMBL" id="SWMU01000003">
    <property type="protein sequence ID" value="TKS56121.1"/>
    <property type="molecule type" value="Genomic_DNA"/>
</dbReference>
<evidence type="ECO:0000256" key="15">
    <source>
        <dbReference type="ARBA" id="ARBA00043078"/>
    </source>
</evidence>
<dbReference type="GO" id="GO:0004553">
    <property type="term" value="F:hydrolase activity, hydrolyzing O-glycosyl compounds"/>
    <property type="evidence" value="ECO:0007669"/>
    <property type="project" value="InterPro"/>
</dbReference>
<dbReference type="Proteomes" id="UP000306552">
    <property type="component" value="Unassembled WGS sequence"/>
</dbReference>
<feature type="transmembrane region" description="Helical" evidence="16">
    <location>
        <begin position="152"/>
        <end position="174"/>
    </location>
</feature>
<feature type="transmembrane region" description="Helical" evidence="16">
    <location>
        <begin position="435"/>
        <end position="456"/>
    </location>
</feature>
<accession>A0A4U5TQU8</accession>
<keyword evidence="11" id="KW-0961">Cell wall biogenesis/degradation</keyword>
<evidence type="ECO:0000256" key="5">
    <source>
        <dbReference type="ARBA" id="ARBA00022525"/>
    </source>
</evidence>
<keyword evidence="6" id="KW-0732">Signal</keyword>
<evidence type="ECO:0000256" key="2">
    <source>
        <dbReference type="ARBA" id="ARBA00004236"/>
    </source>
</evidence>
<keyword evidence="4" id="KW-0134">Cell wall</keyword>
<comment type="caution">
    <text evidence="17">The sequence shown here is derived from an EMBL/GenBank/DDBJ whole genome shotgun (WGS) entry which is preliminary data.</text>
</comment>
<dbReference type="InterPro" id="IPR017853">
    <property type="entry name" value="GH"/>
</dbReference>
<organism evidence="17 18">
    <name type="scientific">Mesohalobacter halotolerans</name>
    <dbReference type="NCBI Taxonomy" id="1883405"/>
    <lineage>
        <taxon>Bacteria</taxon>
        <taxon>Pseudomonadati</taxon>
        <taxon>Bacteroidota</taxon>
        <taxon>Flavobacteriia</taxon>
        <taxon>Flavobacteriales</taxon>
        <taxon>Flavobacteriaceae</taxon>
        <taxon>Mesohalobacter</taxon>
    </lineage>
</organism>
<keyword evidence="9" id="KW-0325">Glycoprotein</keyword>
<dbReference type="OrthoDB" id="9764596at2"/>
<name>A0A4U5TQU8_9FLAO</name>
<evidence type="ECO:0000256" key="13">
    <source>
        <dbReference type="ARBA" id="ARBA00037649"/>
    </source>
</evidence>
<dbReference type="InterPro" id="IPR036259">
    <property type="entry name" value="MFS_trans_sf"/>
</dbReference>
<dbReference type="PANTHER" id="PTHR16631">
    <property type="entry name" value="GLUCAN 1,3-BETA-GLUCOSIDASE"/>
    <property type="match status" value="1"/>
</dbReference>
<feature type="transmembrane region" description="Helical" evidence="16">
    <location>
        <begin position="251"/>
        <end position="278"/>
    </location>
</feature>
<keyword evidence="12" id="KW-0624">Polysaccharide degradation</keyword>
<evidence type="ECO:0000256" key="16">
    <source>
        <dbReference type="SAM" id="Phobius"/>
    </source>
</evidence>
<dbReference type="GO" id="GO:0000272">
    <property type="term" value="P:polysaccharide catabolic process"/>
    <property type="evidence" value="ECO:0007669"/>
    <property type="project" value="UniProtKB-KW"/>
</dbReference>
<feature type="transmembrane region" description="Helical" evidence="16">
    <location>
        <begin position="320"/>
        <end position="339"/>
    </location>
</feature>
<dbReference type="Gene3D" id="1.20.1250.20">
    <property type="entry name" value="MFS general substrate transporter like domains"/>
    <property type="match status" value="2"/>
</dbReference>
<comment type="subcellular location">
    <subcellularLocation>
        <location evidence="2">Cell membrane</location>
    </subcellularLocation>
    <subcellularLocation>
        <location evidence="1">Secreted</location>
        <location evidence="1">Cell wall</location>
    </subcellularLocation>
</comment>
<dbReference type="RefSeq" id="WP_138932238.1">
    <property type="nucleotide sequence ID" value="NZ_SWMU01000003.1"/>
</dbReference>
<dbReference type="AlphaFoldDB" id="A0A4U5TQU8"/>
<dbReference type="CDD" id="cd17332">
    <property type="entry name" value="MFS_MelB_like"/>
    <property type="match status" value="1"/>
</dbReference>
<feature type="transmembrane region" description="Helical" evidence="16">
    <location>
        <begin position="186"/>
        <end position="208"/>
    </location>
</feature>
<dbReference type="GO" id="GO:0005886">
    <property type="term" value="C:plasma membrane"/>
    <property type="evidence" value="ECO:0007669"/>
    <property type="project" value="UniProtKB-SubCell"/>
</dbReference>
<keyword evidence="16" id="KW-1133">Transmembrane helix</keyword>
<evidence type="ECO:0000256" key="12">
    <source>
        <dbReference type="ARBA" id="ARBA00023326"/>
    </source>
</evidence>
<evidence type="ECO:0000256" key="1">
    <source>
        <dbReference type="ARBA" id="ARBA00004191"/>
    </source>
</evidence>
<reference evidence="17 18" key="1">
    <citation type="submission" date="2019-04" db="EMBL/GenBank/DDBJ databases">
        <title>Psychroflexus halotolerans sp. nov., isolated from a marine solar saltern.</title>
        <authorList>
            <person name="Feng X."/>
        </authorList>
    </citation>
    <scope>NUCLEOTIDE SEQUENCE [LARGE SCALE GENOMIC DNA]</scope>
    <source>
        <strain evidence="17 18">WDS2C27</strain>
    </source>
</reference>
<evidence type="ECO:0000256" key="4">
    <source>
        <dbReference type="ARBA" id="ARBA00022512"/>
    </source>
</evidence>
<dbReference type="PANTHER" id="PTHR16631:SF17">
    <property type="entry name" value="GLUCAN ENDO-1,3-BETA-GLUCOSIDASE BTGC"/>
    <property type="match status" value="1"/>
</dbReference>
<sequence length="828" mass="92989">MSKTPSTHKVPVGQKAAFGAGHFVLNLLPGVLGVYLQVFILTAFGMDPVWAGLLGGLPRIFDALTDPVMGFISDNTKSRWGRRRPYIFSGAVISGILFILMWQLDENASMTFNFWYVMILQILFLVGNTMFATPLVGLGYEMTPDYNERTRLMSLANSMGQIAWMIVPWLYVIIPDPYTFDNPAQGVRTMAIIVGGVCIGFGILPALFCKGIDDSHMENREEINFKTLASNLKKLFKGIVQVSKNKPFMKLCGATFLVFNGFQLVAAFSVFIIVFYIYEGSWALAGTWPAWFNTLNAVITAFIVIPIISKMATKIGKRNAFLVSTFISIVGYILKWWGFDAELNEQFNQTELGMSLTNGLATIFDAINPFLDSVGMTWFSIEVENGVPWLMFIPIPLFAFGMGGLFTLMMSMTADVCDLDELENGMPRKEGTFGAIYWWMVKVGQALAIILSGVILKIVGFDQNITDQSIETMTNLRIADIVVPASTAALAFIVMWKYNLDENRVKGIGKALKLRKAKPGKPNSFYQTRKLQSLLSDDLKSDNKYDTDFSSKTIDEARKEFSKTLDKGVHGFCFSPYVDGQDVDDELSEQQIKRRIKVIKPYTKWIRSFSCTNGNELTPKIAKQNNLKTAVGAWISQDTEQNQKEIDALIKLGKAGLVDIAVVGNEVLLRNELTEAGLLSYIKEVKSALPDIPVACVEAYYIFNEHPKLIETCDVILMNCYPFWEGAHIDIATSYLRQMYHIVKENAQGKPVMIAETGWPNLGSNTEEAQPSLLNAIRYFVNVNQWAKAEDIDLFYFSSFDESWKVHHEGDVGDRWGIWDKNENLKYN</sequence>
<keyword evidence="10" id="KW-0119">Carbohydrate metabolism</keyword>
<dbReference type="InterPro" id="IPR050732">
    <property type="entry name" value="Beta-glucan_modifiers"/>
</dbReference>
<dbReference type="GO" id="GO:0071555">
    <property type="term" value="P:cell wall organization"/>
    <property type="evidence" value="ECO:0007669"/>
    <property type="project" value="UniProtKB-KW"/>
</dbReference>
<evidence type="ECO:0000256" key="9">
    <source>
        <dbReference type="ARBA" id="ARBA00023180"/>
    </source>
</evidence>
<evidence type="ECO:0000256" key="6">
    <source>
        <dbReference type="ARBA" id="ARBA00022729"/>
    </source>
</evidence>
<feature type="transmembrane region" description="Helical" evidence="16">
    <location>
        <begin position="20"/>
        <end position="44"/>
    </location>
</feature>
<dbReference type="Pfam" id="PF13347">
    <property type="entry name" value="MFS_2"/>
    <property type="match status" value="1"/>
</dbReference>
<feature type="transmembrane region" description="Helical" evidence="16">
    <location>
        <begin position="290"/>
        <end position="308"/>
    </location>
</feature>
<feature type="transmembrane region" description="Helical" evidence="16">
    <location>
        <begin position="476"/>
        <end position="496"/>
    </location>
</feature>
<evidence type="ECO:0000256" key="11">
    <source>
        <dbReference type="ARBA" id="ARBA00023316"/>
    </source>
</evidence>
<dbReference type="Pfam" id="PF00332">
    <property type="entry name" value="Glyco_hydro_17"/>
    <property type="match status" value="1"/>
</dbReference>
<evidence type="ECO:0000313" key="18">
    <source>
        <dbReference type="Proteomes" id="UP000306552"/>
    </source>
</evidence>
<gene>
    <name evidence="17" type="ORF">FCN74_08880</name>
</gene>
<evidence type="ECO:0000256" key="3">
    <source>
        <dbReference type="ARBA" id="ARBA00022475"/>
    </source>
</evidence>
<evidence type="ECO:0000256" key="10">
    <source>
        <dbReference type="ARBA" id="ARBA00023277"/>
    </source>
</evidence>
<keyword evidence="7 17" id="KW-0378">Hydrolase</keyword>
<keyword evidence="18" id="KW-1185">Reference proteome</keyword>
<comment type="function">
    <text evidence="13">Glucanases play a role in cell expansion during growth, in cell-cell fusion during mating, and in spore release during sporulation. This enzyme may be involved in beta-glucan degradation. Active on laminarin and lichenan.</text>
</comment>
<dbReference type="SUPFAM" id="SSF51445">
    <property type="entry name" value="(Trans)glycosidases"/>
    <property type="match status" value="1"/>
</dbReference>
<keyword evidence="16" id="KW-0812">Transmembrane</keyword>
<keyword evidence="5" id="KW-0964">Secreted</keyword>
<dbReference type="SUPFAM" id="SSF103473">
    <property type="entry name" value="MFS general substrate transporter"/>
    <property type="match status" value="1"/>
</dbReference>
<feature type="transmembrane region" description="Helical" evidence="16">
    <location>
        <begin position="114"/>
        <end position="140"/>
    </location>
</feature>
<dbReference type="Gene3D" id="3.20.20.80">
    <property type="entry name" value="Glycosidases"/>
    <property type="match status" value="1"/>
</dbReference>
<evidence type="ECO:0000313" key="17">
    <source>
        <dbReference type="EMBL" id="TKS56121.1"/>
    </source>
</evidence>
<keyword evidence="3" id="KW-1003">Cell membrane</keyword>
<dbReference type="InterPro" id="IPR000490">
    <property type="entry name" value="Glyco_hydro_17"/>
</dbReference>